<evidence type="ECO:0000313" key="2">
    <source>
        <dbReference type="EMBL" id="KAF5473497.1"/>
    </source>
</evidence>
<feature type="region of interest" description="Disordered" evidence="1">
    <location>
        <begin position="28"/>
        <end position="55"/>
    </location>
</feature>
<reference evidence="2" key="2">
    <citation type="submission" date="2020-03" db="EMBL/GenBank/DDBJ databases">
        <title>Walnut 2.0.</title>
        <authorList>
            <person name="Marrano A."/>
            <person name="Britton M."/>
            <person name="Zimin A.V."/>
            <person name="Zaini P.A."/>
            <person name="Workman R."/>
            <person name="Puiu D."/>
            <person name="Bianco L."/>
            <person name="Allen B.J."/>
            <person name="Troggio M."/>
            <person name="Leslie C.A."/>
            <person name="Timp W."/>
            <person name="Dendekar A."/>
            <person name="Salzberg S.L."/>
            <person name="Neale D.B."/>
        </authorList>
    </citation>
    <scope>NUCLEOTIDE SEQUENCE</scope>
    <source>
        <tissue evidence="2">Leaves</tissue>
    </source>
</reference>
<gene>
    <name evidence="2" type="ORF">F2P56_010103</name>
</gene>
<dbReference type="Gramene" id="Jr04_20980_p3">
    <property type="protein sequence ID" value="cds.Jr04_20980_p3"/>
    <property type="gene ID" value="Jr04_20980"/>
</dbReference>
<evidence type="ECO:0000256" key="1">
    <source>
        <dbReference type="SAM" id="MobiDB-lite"/>
    </source>
</evidence>
<proteinExistence type="predicted"/>
<comment type="caution">
    <text evidence="2">The sequence shown here is derived from an EMBL/GenBank/DDBJ whole genome shotgun (WGS) entry which is preliminary data.</text>
</comment>
<protein>
    <submittedName>
        <fullName evidence="2">Uncharacterized protein</fullName>
    </submittedName>
</protein>
<name>A0A833XYK5_JUGRE</name>
<reference evidence="2" key="1">
    <citation type="submission" date="2015-10" db="EMBL/GenBank/DDBJ databases">
        <authorList>
            <person name="Martinez-Garcia P.J."/>
            <person name="Crepeau M.W."/>
            <person name="Puiu D."/>
            <person name="Gonzalez-Ibeas D."/>
            <person name="Whalen J."/>
            <person name="Stevens K."/>
            <person name="Paul R."/>
            <person name="Butterfield T."/>
            <person name="Britton M."/>
            <person name="Reagan R."/>
            <person name="Chakraborty S."/>
            <person name="Walawage S.L."/>
            <person name="Vasquez-Gross H.A."/>
            <person name="Cardeno C."/>
            <person name="Famula R."/>
            <person name="Pratt K."/>
            <person name="Kuruganti S."/>
            <person name="Aradhya M.K."/>
            <person name="Leslie C.A."/>
            <person name="Dandekar A.M."/>
            <person name="Salzberg S.L."/>
            <person name="Wegrzyn J.L."/>
            <person name="Langley C.H."/>
            <person name="Neale D.B."/>
        </authorList>
    </citation>
    <scope>NUCLEOTIDE SEQUENCE</scope>
    <source>
        <tissue evidence="2">Leaves</tissue>
    </source>
</reference>
<accession>A0A833XYK5</accession>
<dbReference type="EMBL" id="LIHL02000004">
    <property type="protein sequence ID" value="KAF5473497.1"/>
    <property type="molecule type" value="Genomic_DNA"/>
</dbReference>
<feature type="compositionally biased region" description="Low complexity" evidence="1">
    <location>
        <begin position="28"/>
        <end position="39"/>
    </location>
</feature>
<organism evidence="2 3">
    <name type="scientific">Juglans regia</name>
    <name type="common">English walnut</name>
    <dbReference type="NCBI Taxonomy" id="51240"/>
    <lineage>
        <taxon>Eukaryota</taxon>
        <taxon>Viridiplantae</taxon>
        <taxon>Streptophyta</taxon>
        <taxon>Embryophyta</taxon>
        <taxon>Tracheophyta</taxon>
        <taxon>Spermatophyta</taxon>
        <taxon>Magnoliopsida</taxon>
        <taxon>eudicotyledons</taxon>
        <taxon>Gunneridae</taxon>
        <taxon>Pentapetalae</taxon>
        <taxon>rosids</taxon>
        <taxon>fabids</taxon>
        <taxon>Fagales</taxon>
        <taxon>Juglandaceae</taxon>
        <taxon>Juglans</taxon>
    </lineage>
</organism>
<dbReference type="AlphaFoldDB" id="A0A833XYK5"/>
<dbReference type="Proteomes" id="UP000619265">
    <property type="component" value="Unassembled WGS sequence"/>
</dbReference>
<sequence length="101" mass="11046">MEAIPYPSALVHPRKPYLLFWTQAVASPGSPAPHAISAPIAPPPASTRPKSSNSFQNYRPLRRFWVAKTPNAPHFLAQMSSLGAKTAVQLHKTVHRVALLT</sequence>
<evidence type="ECO:0000313" key="3">
    <source>
        <dbReference type="Proteomes" id="UP000619265"/>
    </source>
</evidence>